<dbReference type="Proteomes" id="UP000048948">
    <property type="component" value="Unassembled WGS sequence"/>
</dbReference>
<accession>A0A655ANM7</accession>
<feature type="region of interest" description="Disordered" evidence="1">
    <location>
        <begin position="1"/>
        <end position="38"/>
    </location>
</feature>
<reference evidence="3" key="1">
    <citation type="submission" date="2015-03" db="EMBL/GenBank/DDBJ databases">
        <authorList>
            <consortium name="Pathogen Informatics"/>
            <person name="Murphy D."/>
        </authorList>
    </citation>
    <scope>NUCLEOTIDE SEQUENCE</scope>
    <source>
        <strain evidence="3">N09902308</strain>
    </source>
</reference>
<reference evidence="4 5" key="2">
    <citation type="submission" date="2015-03" db="EMBL/GenBank/DDBJ databases">
        <authorList>
            <consortium name="Pathogen Informatics"/>
        </authorList>
    </citation>
    <scope>NUCLEOTIDE SEQUENCE [LARGE SCALE GENOMIC DNA]</scope>
    <source>
        <strain evidence="2 5">Bir 172</strain>
        <strain evidence="4">N09902308</strain>
    </source>
</reference>
<gene>
    <name evidence="3" type="ORF">ERS007739_00819</name>
    <name evidence="2" type="ORF">ERS027646_04237</name>
</gene>
<protein>
    <submittedName>
        <fullName evidence="2">Uncharacterized protein</fullName>
    </submittedName>
</protein>
<feature type="compositionally biased region" description="Low complexity" evidence="1">
    <location>
        <begin position="20"/>
        <end position="33"/>
    </location>
</feature>
<evidence type="ECO:0000256" key="1">
    <source>
        <dbReference type="SAM" id="MobiDB-lite"/>
    </source>
</evidence>
<evidence type="ECO:0000313" key="5">
    <source>
        <dbReference type="Proteomes" id="UP000048948"/>
    </source>
</evidence>
<evidence type="ECO:0000313" key="2">
    <source>
        <dbReference type="EMBL" id="CKT87866.1"/>
    </source>
</evidence>
<proteinExistence type="predicted"/>
<name>A0A655ANM7_MYCTX</name>
<dbReference type="AlphaFoldDB" id="A0A655ANM7"/>
<dbReference type="Proteomes" id="UP000039021">
    <property type="component" value="Unassembled WGS sequence"/>
</dbReference>
<organism evidence="2 5">
    <name type="scientific">Mycobacterium tuberculosis</name>
    <dbReference type="NCBI Taxonomy" id="1773"/>
    <lineage>
        <taxon>Bacteria</taxon>
        <taxon>Bacillati</taxon>
        <taxon>Actinomycetota</taxon>
        <taxon>Actinomycetes</taxon>
        <taxon>Mycobacteriales</taxon>
        <taxon>Mycobacteriaceae</taxon>
        <taxon>Mycobacterium</taxon>
        <taxon>Mycobacterium tuberculosis complex</taxon>
    </lineage>
</organism>
<sequence length="70" mass="7221">MLAGMAPSTAPDTMATAIVSPSARPSPSTTAPTMPLDTHGRVTLRTHSQFDIPSAIAPSRGNTGTCRNRS</sequence>
<evidence type="ECO:0000313" key="3">
    <source>
        <dbReference type="EMBL" id="COX18350.1"/>
    </source>
</evidence>
<dbReference type="EMBL" id="CNGE01001223">
    <property type="protein sequence ID" value="CKT87866.1"/>
    <property type="molecule type" value="Genomic_DNA"/>
</dbReference>
<dbReference type="EMBL" id="CSBK01000270">
    <property type="protein sequence ID" value="COX18350.1"/>
    <property type="molecule type" value="Genomic_DNA"/>
</dbReference>
<evidence type="ECO:0000313" key="4">
    <source>
        <dbReference type="Proteomes" id="UP000039021"/>
    </source>
</evidence>